<accession>A0ABW3S533</accession>
<proteinExistence type="predicted"/>
<comment type="caution">
    <text evidence="1">The sequence shown here is derived from an EMBL/GenBank/DDBJ whole genome shotgun (WGS) entry which is preliminary data.</text>
</comment>
<keyword evidence="2" id="KW-1185">Reference proteome</keyword>
<reference evidence="2" key="1">
    <citation type="journal article" date="2019" name="Int. J. Syst. Evol. Microbiol.">
        <title>The Global Catalogue of Microorganisms (GCM) 10K type strain sequencing project: providing services to taxonomists for standard genome sequencing and annotation.</title>
        <authorList>
            <consortium name="The Broad Institute Genomics Platform"/>
            <consortium name="The Broad Institute Genome Sequencing Center for Infectious Disease"/>
            <person name="Wu L."/>
            <person name="Ma J."/>
        </authorList>
    </citation>
    <scope>NUCLEOTIDE SEQUENCE [LARGE SCALE GENOMIC DNA]</scope>
    <source>
        <strain evidence="2">CCUG 59189</strain>
    </source>
</reference>
<protein>
    <submittedName>
        <fullName evidence="1">Uncharacterized protein</fullName>
    </submittedName>
</protein>
<dbReference type="Proteomes" id="UP001597262">
    <property type="component" value="Unassembled WGS sequence"/>
</dbReference>
<sequence>MIESIKYNQAHIIQSDPHGVVMLDISSETHMISCDTIEDYMRLLQGVDNMNECEVFQSWAGGFVQGKYHLTHKDTYVQAAFLNEYPQVIQNCDLNVRILFPARIIHMWKSFIPRIIFRM</sequence>
<gene>
    <name evidence="1" type="ORF">ACFQ3W_22945</name>
</gene>
<dbReference type="EMBL" id="JBHTLM010000025">
    <property type="protein sequence ID" value="MFD1179141.1"/>
    <property type="molecule type" value="Genomic_DNA"/>
</dbReference>
<organism evidence="1 2">
    <name type="scientific">Paenibacillus puldeungensis</name>
    <dbReference type="NCBI Taxonomy" id="696536"/>
    <lineage>
        <taxon>Bacteria</taxon>
        <taxon>Bacillati</taxon>
        <taxon>Bacillota</taxon>
        <taxon>Bacilli</taxon>
        <taxon>Bacillales</taxon>
        <taxon>Paenibacillaceae</taxon>
        <taxon>Paenibacillus</taxon>
    </lineage>
</organism>
<evidence type="ECO:0000313" key="2">
    <source>
        <dbReference type="Proteomes" id="UP001597262"/>
    </source>
</evidence>
<evidence type="ECO:0000313" key="1">
    <source>
        <dbReference type="EMBL" id="MFD1179141.1"/>
    </source>
</evidence>
<name>A0ABW3S533_9BACL</name>